<dbReference type="InterPro" id="IPR029021">
    <property type="entry name" value="Prot-tyrosine_phosphatase-like"/>
</dbReference>
<evidence type="ECO:0000313" key="1">
    <source>
        <dbReference type="EMBL" id="GFJ94376.1"/>
    </source>
</evidence>
<reference evidence="1 2" key="1">
    <citation type="submission" date="2020-03" db="EMBL/GenBank/DDBJ databases">
        <title>Whole genome shotgun sequence of Phytohabitans rumicis NBRC 108638.</title>
        <authorList>
            <person name="Komaki H."/>
            <person name="Tamura T."/>
        </authorList>
    </citation>
    <scope>NUCLEOTIDE SEQUENCE [LARGE SCALE GENOMIC DNA]</scope>
    <source>
        <strain evidence="1 2">NBRC 108638</strain>
    </source>
</reference>
<organism evidence="1 2">
    <name type="scientific">Phytohabitans rumicis</name>
    <dbReference type="NCBI Taxonomy" id="1076125"/>
    <lineage>
        <taxon>Bacteria</taxon>
        <taxon>Bacillati</taxon>
        <taxon>Actinomycetota</taxon>
        <taxon>Actinomycetes</taxon>
        <taxon>Micromonosporales</taxon>
        <taxon>Micromonosporaceae</taxon>
    </lineage>
</organism>
<evidence type="ECO:0000313" key="2">
    <source>
        <dbReference type="Proteomes" id="UP000482960"/>
    </source>
</evidence>
<accession>A0A6V8LJM1</accession>
<dbReference type="Proteomes" id="UP000482960">
    <property type="component" value="Unassembled WGS sequence"/>
</dbReference>
<dbReference type="EMBL" id="BLPG01000001">
    <property type="protein sequence ID" value="GFJ94376.1"/>
    <property type="molecule type" value="Genomic_DNA"/>
</dbReference>
<sequence>MRYVDGWREKFHRYSTRLYGPSRGTTPLSWIGDQRIAVGHLPTAATLLRLVDDGVTHVVNCRSTPQTWISQDLAAERAVFGPARVVHAPMWDFGRPQPPRLWSGAALFAARVLTDDPDAGVFVHCQQGRRRSIMLAYAVLRLRGLGADDAVDLLSRHRVEARIVAAYTASVERWLKAGALPIGRLRLLN</sequence>
<reference evidence="1 2" key="2">
    <citation type="submission" date="2020-03" db="EMBL/GenBank/DDBJ databases">
        <authorList>
            <person name="Ichikawa N."/>
            <person name="Kimura A."/>
            <person name="Kitahashi Y."/>
            <person name="Uohara A."/>
        </authorList>
    </citation>
    <scope>NUCLEOTIDE SEQUENCE [LARGE SCALE GENOMIC DNA]</scope>
    <source>
        <strain evidence="1 2">NBRC 108638</strain>
    </source>
</reference>
<evidence type="ECO:0008006" key="3">
    <source>
        <dbReference type="Google" id="ProtNLM"/>
    </source>
</evidence>
<protein>
    <recommendedName>
        <fullName evidence="3">Tyrosine specific protein phosphatases domain-containing protein</fullName>
    </recommendedName>
</protein>
<dbReference type="Gene3D" id="3.90.190.10">
    <property type="entry name" value="Protein tyrosine phosphatase superfamily"/>
    <property type="match status" value="1"/>
</dbReference>
<dbReference type="RefSeq" id="WP_173081448.1">
    <property type="nucleotide sequence ID" value="NZ_BAABJB010000018.1"/>
</dbReference>
<proteinExistence type="predicted"/>
<dbReference type="AlphaFoldDB" id="A0A6V8LJM1"/>
<gene>
    <name evidence="1" type="ORF">Prum_080180</name>
</gene>
<keyword evidence="2" id="KW-1185">Reference proteome</keyword>
<name>A0A6V8LJM1_9ACTN</name>
<dbReference type="SUPFAM" id="SSF52799">
    <property type="entry name" value="(Phosphotyrosine protein) phosphatases II"/>
    <property type="match status" value="1"/>
</dbReference>
<comment type="caution">
    <text evidence="1">The sequence shown here is derived from an EMBL/GenBank/DDBJ whole genome shotgun (WGS) entry which is preliminary data.</text>
</comment>